<evidence type="ECO:0000256" key="5">
    <source>
        <dbReference type="ARBA" id="ARBA00022801"/>
    </source>
</evidence>
<evidence type="ECO:0000256" key="3">
    <source>
        <dbReference type="ARBA" id="ARBA00022593"/>
    </source>
</evidence>
<dbReference type="PANTHER" id="PTHR23077:SF9">
    <property type="entry name" value="PEROXISOMAL ATPASE PEX6"/>
    <property type="match status" value="1"/>
</dbReference>
<gene>
    <name evidence="14" type="primary">LOC108745186</name>
</gene>
<dbReference type="OrthoDB" id="2187at2759"/>
<evidence type="ECO:0000256" key="9">
    <source>
        <dbReference type="ARBA" id="ARBA00034920"/>
    </source>
</evidence>
<dbReference type="Pfam" id="PF00004">
    <property type="entry name" value="AAA"/>
    <property type="match status" value="2"/>
</dbReference>
<feature type="domain" description="AAA+ ATPase" evidence="12">
    <location>
        <begin position="292"/>
        <end position="424"/>
    </location>
</feature>
<dbReference type="Proteomes" id="UP000192223">
    <property type="component" value="Unplaced"/>
</dbReference>
<feature type="chain" id="PRO_5029010795" description="Peroxisomal ATPase PEX6" evidence="11">
    <location>
        <begin position="22"/>
        <end position="734"/>
    </location>
</feature>
<evidence type="ECO:0000259" key="12">
    <source>
        <dbReference type="SMART" id="SM00382"/>
    </source>
</evidence>
<dbReference type="GeneID" id="108745186"/>
<dbReference type="GO" id="GO:0016887">
    <property type="term" value="F:ATP hydrolysis activity"/>
    <property type="evidence" value="ECO:0007669"/>
    <property type="project" value="InterPro"/>
</dbReference>
<sequence>MWIKVKLLFFISSLLFQKYESFYFPFYMLLVYNKVVKENKSYKVVPIPYDSFYFYLKKIKIEYTDINNCLLISENCVHVLTKCVKLYNRKVSRVVLSVPYPMKSNIIYVNDFFYNNLKNITSEDFFKVKKAYVKDIPIAVEVDVSLVSSPYDLNNATIDCLLNNYFKTLRLVKENDVLVINISEYGAESFYTNSKINCISVVYFKCNAVHLENNSSIKNLAFCVNGETNLKLSSNVQCFIPIQNNIKCVDIGTDCKINESLIQCCPYGLEENMLKIEKAMRPFLEGKCSSQIHPTFLLIGKTGSGVEVITSSLSVRLGLHLYKINNSDLTANIYSQTETKIRNTFFKAKATAPCILAIDHFENFGKNNEGEFDKRIIDYFKYEANSLFLNQSLPVILLCICEDKRLPAVLSRFFLETFEISSLKQKERELNLKWILQYNNVTHNCNIENIGMKTQGFLFDDLKMLVLHARRKLSVTDTVTDDMLEETLKFMQKNYSKQMGTPDIPKVNWSDIGGLEEVKTEVIKTINFPLKFLKLFQNSNLTRSGILLYGPPGTGKTLLAKAVANECKLCFLSVKGPELLNMYVGQSEQNIREVFEKAREASPCIIFFDELDSLAPNRGNSGDSGGVMDRIVSQLLAEMDDLDRRGFVFVIGATNRPDLIDPALLRPGRFDKLLYVGPCSDNESQLSVLKALTRKRSTSYVPSKCNRGRFVRTRFFCLDVSRTSLYNGKRKWFD</sequence>
<accession>A0A7F5RKX2</accession>
<keyword evidence="7" id="KW-0472">Membrane</keyword>
<dbReference type="InterPro" id="IPR027417">
    <property type="entry name" value="P-loop_NTPase"/>
</dbReference>
<dbReference type="Gene3D" id="3.40.50.300">
    <property type="entry name" value="P-loop containing nucleotide triphosphate hydrolases"/>
    <property type="match status" value="2"/>
</dbReference>
<dbReference type="AlphaFoldDB" id="A0A7F5RKX2"/>
<evidence type="ECO:0000256" key="8">
    <source>
        <dbReference type="ARBA" id="ARBA00034811"/>
    </source>
</evidence>
<evidence type="ECO:0000256" key="2">
    <source>
        <dbReference type="ARBA" id="ARBA00006914"/>
    </source>
</evidence>
<evidence type="ECO:0000256" key="1">
    <source>
        <dbReference type="ARBA" id="ARBA00004370"/>
    </source>
</evidence>
<evidence type="ECO:0000256" key="7">
    <source>
        <dbReference type="ARBA" id="ARBA00023136"/>
    </source>
</evidence>
<keyword evidence="4" id="KW-0547">Nucleotide-binding</keyword>
<dbReference type="SMART" id="SM00382">
    <property type="entry name" value="AAA"/>
    <property type="match status" value="2"/>
</dbReference>
<evidence type="ECO:0000256" key="10">
    <source>
        <dbReference type="ARBA" id="ARBA00048778"/>
    </source>
</evidence>
<dbReference type="GO" id="GO:0016558">
    <property type="term" value="P:protein import into peroxisome matrix"/>
    <property type="evidence" value="ECO:0007669"/>
    <property type="project" value="TreeGrafter"/>
</dbReference>
<dbReference type="GO" id="GO:0005778">
    <property type="term" value="C:peroxisomal membrane"/>
    <property type="evidence" value="ECO:0007669"/>
    <property type="project" value="TreeGrafter"/>
</dbReference>
<comment type="subcellular location">
    <subcellularLocation>
        <location evidence="1">Membrane</location>
    </subcellularLocation>
</comment>
<dbReference type="RefSeq" id="XP_025836669.1">
    <property type="nucleotide sequence ID" value="XM_025980884.1"/>
</dbReference>
<evidence type="ECO:0000256" key="6">
    <source>
        <dbReference type="ARBA" id="ARBA00022840"/>
    </source>
</evidence>
<dbReference type="PANTHER" id="PTHR23077">
    <property type="entry name" value="AAA-FAMILY ATPASE"/>
    <property type="match status" value="1"/>
</dbReference>
<proteinExistence type="inferred from homology"/>
<dbReference type="InterPro" id="IPR003593">
    <property type="entry name" value="AAA+_ATPase"/>
</dbReference>
<feature type="signal peptide" evidence="11">
    <location>
        <begin position="1"/>
        <end position="21"/>
    </location>
</feature>
<dbReference type="InterPro" id="IPR003960">
    <property type="entry name" value="ATPase_AAA_CS"/>
</dbReference>
<comment type="similarity">
    <text evidence="2">Belongs to the AAA ATPase family.</text>
</comment>
<keyword evidence="6" id="KW-0067">ATP-binding</keyword>
<keyword evidence="13" id="KW-1185">Reference proteome</keyword>
<keyword evidence="3" id="KW-0962">Peroxisome biogenesis</keyword>
<evidence type="ECO:0000256" key="4">
    <source>
        <dbReference type="ARBA" id="ARBA00022741"/>
    </source>
</evidence>
<dbReference type="GO" id="GO:0005524">
    <property type="term" value="F:ATP binding"/>
    <property type="evidence" value="ECO:0007669"/>
    <property type="project" value="UniProtKB-KW"/>
</dbReference>
<dbReference type="InterPro" id="IPR050168">
    <property type="entry name" value="AAA_ATPase_domain"/>
</dbReference>
<evidence type="ECO:0000313" key="14">
    <source>
        <dbReference type="RefSeq" id="XP_025836669.1"/>
    </source>
</evidence>
<dbReference type="SUPFAM" id="SSF52540">
    <property type="entry name" value="P-loop containing nucleoside triphosphate hydrolases"/>
    <property type="match status" value="2"/>
</dbReference>
<dbReference type="InterPro" id="IPR047533">
    <property type="entry name" value="RecA-like_PEX6_r2"/>
</dbReference>
<organism evidence="13 14">
    <name type="scientific">Agrilus planipennis</name>
    <name type="common">Emerald ash borer</name>
    <name type="synonym">Agrilus marcopoli</name>
    <dbReference type="NCBI Taxonomy" id="224129"/>
    <lineage>
        <taxon>Eukaryota</taxon>
        <taxon>Metazoa</taxon>
        <taxon>Ecdysozoa</taxon>
        <taxon>Arthropoda</taxon>
        <taxon>Hexapoda</taxon>
        <taxon>Insecta</taxon>
        <taxon>Pterygota</taxon>
        <taxon>Neoptera</taxon>
        <taxon>Endopterygota</taxon>
        <taxon>Coleoptera</taxon>
        <taxon>Polyphaga</taxon>
        <taxon>Elateriformia</taxon>
        <taxon>Buprestoidea</taxon>
        <taxon>Buprestidae</taxon>
        <taxon>Agrilinae</taxon>
        <taxon>Agrilus</taxon>
    </lineage>
</organism>
<keyword evidence="11" id="KW-0732">Signal</keyword>
<name>A0A7F5RKX2_AGRPL</name>
<dbReference type="CDD" id="cd19527">
    <property type="entry name" value="RecA-like_PEX6_r2"/>
    <property type="match status" value="1"/>
</dbReference>
<dbReference type="InterPro" id="IPR003959">
    <property type="entry name" value="ATPase_AAA_core"/>
</dbReference>
<dbReference type="PROSITE" id="PS00674">
    <property type="entry name" value="AAA"/>
    <property type="match status" value="1"/>
</dbReference>
<protein>
    <recommendedName>
        <fullName evidence="8">Peroxisomal ATPase PEX6</fullName>
    </recommendedName>
    <alternativeName>
        <fullName evidence="9">Peroxin-6</fullName>
    </alternativeName>
</protein>
<dbReference type="FunFam" id="3.40.50.300:FF:000109">
    <property type="entry name" value="Peroxisomal biogenesis factor 6"/>
    <property type="match status" value="1"/>
</dbReference>
<comment type="catalytic activity">
    <reaction evidence="10">
        <text>ATP + H2O = ADP + phosphate + H(+)</text>
        <dbReference type="Rhea" id="RHEA:13065"/>
        <dbReference type="ChEBI" id="CHEBI:15377"/>
        <dbReference type="ChEBI" id="CHEBI:15378"/>
        <dbReference type="ChEBI" id="CHEBI:30616"/>
        <dbReference type="ChEBI" id="CHEBI:43474"/>
        <dbReference type="ChEBI" id="CHEBI:456216"/>
    </reaction>
    <physiologicalReaction direction="left-to-right" evidence="10">
        <dbReference type="Rhea" id="RHEA:13066"/>
    </physiologicalReaction>
</comment>
<feature type="domain" description="AAA+ ATPase" evidence="12">
    <location>
        <begin position="542"/>
        <end position="680"/>
    </location>
</feature>
<keyword evidence="5" id="KW-0378">Hydrolase</keyword>
<reference evidence="14" key="1">
    <citation type="submission" date="2025-08" db="UniProtKB">
        <authorList>
            <consortium name="RefSeq"/>
        </authorList>
    </citation>
    <scope>IDENTIFICATION</scope>
    <source>
        <tissue evidence="14">Entire body</tissue>
    </source>
</reference>
<evidence type="ECO:0000256" key="11">
    <source>
        <dbReference type="SAM" id="SignalP"/>
    </source>
</evidence>
<dbReference type="GO" id="GO:0005829">
    <property type="term" value="C:cytosol"/>
    <property type="evidence" value="ECO:0007669"/>
    <property type="project" value="TreeGrafter"/>
</dbReference>
<evidence type="ECO:0000313" key="13">
    <source>
        <dbReference type="Proteomes" id="UP000192223"/>
    </source>
</evidence>